<feature type="non-terminal residue" evidence="1">
    <location>
        <position position="1"/>
    </location>
</feature>
<organism evidence="1 2">
    <name type="scientific">Iphiclides podalirius</name>
    <name type="common">scarce swallowtail</name>
    <dbReference type="NCBI Taxonomy" id="110791"/>
    <lineage>
        <taxon>Eukaryota</taxon>
        <taxon>Metazoa</taxon>
        <taxon>Ecdysozoa</taxon>
        <taxon>Arthropoda</taxon>
        <taxon>Hexapoda</taxon>
        <taxon>Insecta</taxon>
        <taxon>Pterygota</taxon>
        <taxon>Neoptera</taxon>
        <taxon>Endopterygota</taxon>
        <taxon>Lepidoptera</taxon>
        <taxon>Glossata</taxon>
        <taxon>Ditrysia</taxon>
        <taxon>Papilionoidea</taxon>
        <taxon>Papilionidae</taxon>
        <taxon>Papilioninae</taxon>
        <taxon>Iphiclides</taxon>
    </lineage>
</organism>
<name>A0ABN8J1C7_9NEOP</name>
<accession>A0ABN8J1C7</accession>
<keyword evidence="2" id="KW-1185">Reference proteome</keyword>
<sequence>MARVSPLWLGGTRGRRASATVAPMKAGMDSVLYDFQPLVYYTQSDSIQTTSPEATCLKFVDQNILTHALSLNRLKLDLSGSAGWREGCLRALVKSN</sequence>
<gene>
    <name evidence="1" type="ORF">IPOD504_LOCUS15320</name>
</gene>
<evidence type="ECO:0000313" key="2">
    <source>
        <dbReference type="Proteomes" id="UP000837857"/>
    </source>
</evidence>
<evidence type="ECO:0000313" key="1">
    <source>
        <dbReference type="EMBL" id="CAH2071907.1"/>
    </source>
</evidence>
<dbReference type="EMBL" id="OW152818">
    <property type="protein sequence ID" value="CAH2071907.1"/>
    <property type="molecule type" value="Genomic_DNA"/>
</dbReference>
<proteinExistence type="predicted"/>
<reference evidence="1" key="1">
    <citation type="submission" date="2022-03" db="EMBL/GenBank/DDBJ databases">
        <authorList>
            <person name="Martin H S."/>
        </authorList>
    </citation>
    <scope>NUCLEOTIDE SEQUENCE</scope>
</reference>
<protein>
    <submittedName>
        <fullName evidence="1">Uncharacterized protein</fullName>
    </submittedName>
</protein>
<dbReference type="Proteomes" id="UP000837857">
    <property type="component" value="Chromosome 6"/>
</dbReference>